<evidence type="ECO:0000256" key="4">
    <source>
        <dbReference type="ARBA" id="ARBA00022989"/>
    </source>
</evidence>
<evidence type="ECO:0000256" key="3">
    <source>
        <dbReference type="ARBA" id="ARBA00022692"/>
    </source>
</evidence>
<evidence type="ECO:0000256" key="5">
    <source>
        <dbReference type="ARBA" id="ARBA00023136"/>
    </source>
</evidence>
<keyword evidence="4 6" id="KW-1133">Transmembrane helix</keyword>
<protein>
    <submittedName>
        <fullName evidence="7">Glycosyltransferase family 2 protein</fullName>
    </submittedName>
</protein>
<keyword evidence="3 6" id="KW-0812">Transmembrane</keyword>
<feature type="transmembrane region" description="Helical" evidence="6">
    <location>
        <begin position="435"/>
        <end position="455"/>
    </location>
</feature>
<comment type="caution">
    <text evidence="7">The sequence shown here is derived from an EMBL/GenBank/DDBJ whole genome shotgun (WGS) entry which is preliminary data.</text>
</comment>
<keyword evidence="5 6" id="KW-0472">Membrane</keyword>
<dbReference type="EMBL" id="JAUJEA010000015">
    <property type="protein sequence ID" value="MDN5205217.1"/>
    <property type="molecule type" value="Genomic_DNA"/>
</dbReference>
<dbReference type="InterPro" id="IPR029044">
    <property type="entry name" value="Nucleotide-diphossugar_trans"/>
</dbReference>
<name>A0ABT8KZ60_9BACT</name>
<accession>A0ABT8KZ60</accession>
<dbReference type="Pfam" id="PF13641">
    <property type="entry name" value="Glyco_tranf_2_3"/>
    <property type="match status" value="1"/>
</dbReference>
<dbReference type="PANTHER" id="PTHR32044:SF80">
    <property type="entry name" value="XYLOGLUCAN GLYCOSYLTRANSFERASE 2-RELATED"/>
    <property type="match status" value="1"/>
</dbReference>
<feature type="transmembrane region" description="Helical" evidence="6">
    <location>
        <begin position="344"/>
        <end position="364"/>
    </location>
</feature>
<evidence type="ECO:0000313" key="8">
    <source>
        <dbReference type="Proteomes" id="UP001172082"/>
    </source>
</evidence>
<evidence type="ECO:0000256" key="1">
    <source>
        <dbReference type="ARBA" id="ARBA00004308"/>
    </source>
</evidence>
<organism evidence="7 8">
    <name type="scientific">Splendidivirga corallicola</name>
    <dbReference type="NCBI Taxonomy" id="3051826"/>
    <lineage>
        <taxon>Bacteria</taxon>
        <taxon>Pseudomonadati</taxon>
        <taxon>Bacteroidota</taxon>
        <taxon>Cytophagia</taxon>
        <taxon>Cytophagales</taxon>
        <taxon>Splendidivirgaceae</taxon>
        <taxon>Splendidivirga</taxon>
    </lineage>
</organism>
<dbReference type="Proteomes" id="UP001172082">
    <property type="component" value="Unassembled WGS sequence"/>
</dbReference>
<evidence type="ECO:0000256" key="6">
    <source>
        <dbReference type="SAM" id="Phobius"/>
    </source>
</evidence>
<feature type="transmembrane region" description="Helical" evidence="6">
    <location>
        <begin position="6"/>
        <end position="26"/>
    </location>
</feature>
<dbReference type="SUPFAM" id="SSF53448">
    <property type="entry name" value="Nucleotide-diphospho-sugar transferases"/>
    <property type="match status" value="1"/>
</dbReference>
<dbReference type="CDD" id="cd06437">
    <property type="entry name" value="CESA_CaSu_A2"/>
    <property type="match status" value="1"/>
</dbReference>
<feature type="transmembrane region" description="Helical" evidence="6">
    <location>
        <begin position="462"/>
        <end position="483"/>
    </location>
</feature>
<dbReference type="PANTHER" id="PTHR32044">
    <property type="entry name" value="GLUCOMANNAN 4-BETA-MANNOSYLTRANSFERASE 9"/>
    <property type="match status" value="1"/>
</dbReference>
<keyword evidence="2" id="KW-0808">Transferase</keyword>
<gene>
    <name evidence="7" type="ORF">QQ008_27790</name>
</gene>
<dbReference type="RefSeq" id="WP_346755238.1">
    <property type="nucleotide sequence ID" value="NZ_JAUJEA010000015.1"/>
</dbReference>
<feature type="transmembrane region" description="Helical" evidence="6">
    <location>
        <begin position="307"/>
        <end position="332"/>
    </location>
</feature>
<comment type="subcellular location">
    <subcellularLocation>
        <location evidence="1">Endomembrane system</location>
    </subcellularLocation>
</comment>
<feature type="transmembrane region" description="Helical" evidence="6">
    <location>
        <begin position="376"/>
        <end position="400"/>
    </location>
</feature>
<dbReference type="Gene3D" id="3.90.550.10">
    <property type="entry name" value="Spore Coat Polysaccharide Biosynthesis Protein SpsA, Chain A"/>
    <property type="match status" value="1"/>
</dbReference>
<evidence type="ECO:0000256" key="2">
    <source>
        <dbReference type="ARBA" id="ARBA00022679"/>
    </source>
</evidence>
<sequence>MEILVVVLYCLALLLIFLFSLGQLNLTRHYLKKKKQDKFVSALEPTTDEDLPVVTVQLPVYNELYVIERLIDASASFDYPNDKLEIQVLDDSTDETVECIARRVAFWQNKGVDVKHVRRSDRVGFKAGALKYGLEIARGEFAAIFDADFIPNKDFLRKTVPYFKDESIGVVQTRWGHLNKDYSMLTKLQAFGLDAHFSVEQSGRSQAGSFINFNGTAGIWRKRCIDEAGGWSADTLTEDLDLSYRAQLKGWKFKFLEEVEAPAELPILMPAIKSQQYRWNKGAAETARKNLGKVLRSKIGLESKVHAVFHLFNSSIFVCLLLAALLSIPMLFIKYNNPGYKALFDLGSIFLLGFFSIGFFYWIAAKRMVPQKTGKYYFRIFPIFLTVSMGLSLHNALAVIEGLLGFKTPFIRTPKFNIKSADESWKGNIYVRNNITWLTIIEGFLCVYFIFGIAAGIYLHDFGLIIFHIMLAAGFAGVFYHSVKPAAYAS</sequence>
<proteinExistence type="predicted"/>
<keyword evidence="8" id="KW-1185">Reference proteome</keyword>
<evidence type="ECO:0000313" key="7">
    <source>
        <dbReference type="EMBL" id="MDN5205217.1"/>
    </source>
</evidence>
<reference evidence="7" key="1">
    <citation type="submission" date="2023-06" db="EMBL/GenBank/DDBJ databases">
        <title>Genomic of Parafulvivirga corallium.</title>
        <authorList>
            <person name="Wang G."/>
        </authorList>
    </citation>
    <scope>NUCLEOTIDE SEQUENCE</scope>
    <source>
        <strain evidence="7">BMA10</strain>
    </source>
</reference>